<protein>
    <submittedName>
        <fullName evidence="1">Uncharacterized protein</fullName>
    </submittedName>
</protein>
<sequence>MKNLFLYLLIMGCCIGKVEAQSKKFNQALADSLIKWASVDQTVAGFTSTQTNKLPPEKWQKYKDSIFQTHGRLLSNILKHYGYPGYDLVGEKSSNAFWLMAQHSDYDPALQERILAAMKPELTKHNADPKNFAYLTDRVRLNTGRKQLYGTQVTYRNDSCQAIPRALTDSLAVNARRKEIGLEPIESYLNWISQIHFETNKSLFEQKGIHKPKLLPLPKPGA</sequence>
<accession>A0ABR6PJ54</accession>
<evidence type="ECO:0000313" key="2">
    <source>
        <dbReference type="Proteomes" id="UP000541583"/>
    </source>
</evidence>
<keyword evidence="2" id="KW-1185">Reference proteome</keyword>
<proteinExistence type="predicted"/>
<dbReference type="Proteomes" id="UP000541583">
    <property type="component" value="Unassembled WGS sequence"/>
</dbReference>
<dbReference type="Pfam" id="PF20329">
    <property type="entry name" value="DUF6624"/>
    <property type="match status" value="1"/>
</dbReference>
<name>A0ABR6PJ54_9SPHI</name>
<dbReference type="RefSeq" id="WP_076373579.1">
    <property type="nucleotide sequence ID" value="NZ_FTMG01000005.1"/>
</dbReference>
<comment type="caution">
    <text evidence="1">The sequence shown here is derived from an EMBL/GenBank/DDBJ whole genome shotgun (WGS) entry which is preliminary data.</text>
</comment>
<evidence type="ECO:0000313" key="1">
    <source>
        <dbReference type="EMBL" id="MBB6109804.1"/>
    </source>
</evidence>
<dbReference type="InterPro" id="IPR046732">
    <property type="entry name" value="DUF6624"/>
</dbReference>
<gene>
    <name evidence="1" type="ORF">HDF23_002553</name>
</gene>
<organism evidence="1 2">
    <name type="scientific">Mucilaginibacter lappiensis</name>
    <dbReference type="NCBI Taxonomy" id="354630"/>
    <lineage>
        <taxon>Bacteria</taxon>
        <taxon>Pseudomonadati</taxon>
        <taxon>Bacteroidota</taxon>
        <taxon>Sphingobacteriia</taxon>
        <taxon>Sphingobacteriales</taxon>
        <taxon>Sphingobacteriaceae</taxon>
        <taxon>Mucilaginibacter</taxon>
    </lineage>
</organism>
<dbReference type="EMBL" id="JACHCB010000005">
    <property type="protein sequence ID" value="MBB6109804.1"/>
    <property type="molecule type" value="Genomic_DNA"/>
</dbReference>
<reference evidence="1 2" key="1">
    <citation type="submission" date="2020-08" db="EMBL/GenBank/DDBJ databases">
        <title>Genomic Encyclopedia of Type Strains, Phase IV (KMG-V): Genome sequencing to study the core and pangenomes of soil and plant-associated prokaryotes.</title>
        <authorList>
            <person name="Whitman W."/>
        </authorList>
    </citation>
    <scope>NUCLEOTIDE SEQUENCE [LARGE SCALE GENOMIC DNA]</scope>
    <source>
        <strain evidence="1 2">ANJLi2</strain>
    </source>
</reference>